<dbReference type="SUPFAM" id="SSF56645">
    <property type="entry name" value="Acyl-CoA dehydrogenase NM domain-like"/>
    <property type="match status" value="1"/>
</dbReference>
<evidence type="ECO:0000313" key="8">
    <source>
        <dbReference type="Proteomes" id="UP000005615"/>
    </source>
</evidence>
<comment type="cofactor">
    <cofactor evidence="1 6">
        <name>FAD</name>
        <dbReference type="ChEBI" id="CHEBI:57692"/>
    </cofactor>
</comment>
<dbReference type="PANTHER" id="PTHR43292">
    <property type="entry name" value="ACYL-COA DEHYDROGENASE"/>
    <property type="match status" value="1"/>
</dbReference>
<dbReference type="GO" id="GO:0005886">
    <property type="term" value="C:plasma membrane"/>
    <property type="evidence" value="ECO:0007669"/>
    <property type="project" value="TreeGrafter"/>
</dbReference>
<organism evidence="7 8">
    <name type="scientific">Aequoribacter fuscus</name>
    <dbReference type="NCBI Taxonomy" id="2518989"/>
    <lineage>
        <taxon>Bacteria</taxon>
        <taxon>Pseudomonadati</taxon>
        <taxon>Pseudomonadota</taxon>
        <taxon>Gammaproteobacteria</taxon>
        <taxon>Cellvibrionales</taxon>
        <taxon>Halieaceae</taxon>
        <taxon>Aequoribacter</taxon>
    </lineage>
</organism>
<dbReference type="Gene3D" id="1.20.140.10">
    <property type="entry name" value="Butyryl-CoA Dehydrogenase, subunit A, domain 3"/>
    <property type="match status" value="1"/>
</dbReference>
<evidence type="ECO:0000256" key="6">
    <source>
        <dbReference type="RuleBase" id="RU362125"/>
    </source>
</evidence>
<evidence type="ECO:0000313" key="7">
    <source>
        <dbReference type="EMBL" id="EGG29638.1"/>
    </source>
</evidence>
<sequence>MRLEHTPEQQELRRTLRDYFTKLMTPELLRETHGNEGGDAYKHVIKTMGTDGWLALGWPKEYGGQGRGPIDQMIFFEEAQLARAPIPFVTINTVAPAIMAHGSQAHKEFFLPKIAAGDLHFCIGYSEPEAGTDLANLKTTAVKQGDDWVINGNKVYTSSAEAADYIWLAARTDPEASRPHKGISIMMVDTDQPGFSYSPIHTVGGVRTNVSYYENVICPDDMICGGVNQGWPMITSQLNHERVGLAALGVYGYKMYYQVLDWAKEIQADGRRPADDNGNRRLLGEAFAKLEAMHLMNWRMVWSLESGEPDVALSSAMKTYGTEVLIDVYRLLMQVIGASSVITRDSTGTVLWGDLEEEYRKCQINTFGGGVVEVMRDLVAIFGLGMPAYAR</sequence>
<keyword evidence="5 6" id="KW-0560">Oxidoreductase</keyword>
<dbReference type="Pfam" id="PF02771">
    <property type="entry name" value="Acyl-CoA_dh_N"/>
    <property type="match status" value="1"/>
</dbReference>
<evidence type="ECO:0000256" key="4">
    <source>
        <dbReference type="ARBA" id="ARBA00022827"/>
    </source>
</evidence>
<comment type="similarity">
    <text evidence="2 6">Belongs to the acyl-CoA dehydrogenase family.</text>
</comment>
<dbReference type="InterPro" id="IPR052161">
    <property type="entry name" value="Mycobact_Acyl-CoA_DH"/>
</dbReference>
<name>F3L1W0_9GAMM</name>
<dbReference type="Proteomes" id="UP000005615">
    <property type="component" value="Unassembled WGS sequence"/>
</dbReference>
<protein>
    <submittedName>
        <fullName evidence="7">Acyl-CoA dehydrogenase-like protein</fullName>
    </submittedName>
</protein>
<dbReference type="InterPro" id="IPR009100">
    <property type="entry name" value="AcylCoA_DH/oxidase_NM_dom_sf"/>
</dbReference>
<dbReference type="GO" id="GO:0016627">
    <property type="term" value="F:oxidoreductase activity, acting on the CH-CH group of donors"/>
    <property type="evidence" value="ECO:0007669"/>
    <property type="project" value="InterPro"/>
</dbReference>
<gene>
    <name evidence="7" type="ORF">IMCC3088_1450</name>
</gene>
<dbReference type="SUPFAM" id="SSF47203">
    <property type="entry name" value="Acyl-CoA dehydrogenase C-terminal domain-like"/>
    <property type="match status" value="1"/>
</dbReference>
<dbReference type="InterPro" id="IPR013786">
    <property type="entry name" value="AcylCoA_DH/ox_N"/>
</dbReference>
<dbReference type="InterPro" id="IPR036250">
    <property type="entry name" value="AcylCo_DH-like_C"/>
</dbReference>
<keyword evidence="3 6" id="KW-0285">Flavoprotein</keyword>
<evidence type="ECO:0000256" key="5">
    <source>
        <dbReference type="ARBA" id="ARBA00023002"/>
    </source>
</evidence>
<dbReference type="STRING" id="2518989.IMCC3088_1450"/>
<dbReference type="InterPro" id="IPR037069">
    <property type="entry name" value="AcylCoA_DH/ox_N_sf"/>
</dbReference>
<proteinExistence type="inferred from homology"/>
<dbReference type="InterPro" id="IPR046373">
    <property type="entry name" value="Acyl-CoA_Oxase/DH_mid-dom_sf"/>
</dbReference>
<reference evidence="7 8" key="1">
    <citation type="journal article" date="2011" name="J. Bacteriol.">
        <title>Genome sequence of strain IMCC3088, a proteorhodopsin-containing marine bacterium belonging to the OM60/NOR5 clade.</title>
        <authorList>
            <person name="Jang Y."/>
            <person name="Oh H.M."/>
            <person name="Kang I."/>
            <person name="Lee K."/>
            <person name="Yang S.J."/>
            <person name="Cho J.C."/>
        </authorList>
    </citation>
    <scope>NUCLEOTIDE SEQUENCE [LARGE SCALE GENOMIC DNA]</scope>
    <source>
        <strain evidence="7 8">IMCC3088</strain>
    </source>
</reference>
<dbReference type="OrthoDB" id="9770681at2"/>
<dbReference type="AlphaFoldDB" id="F3L1W0"/>
<dbReference type="Pfam" id="PF00441">
    <property type="entry name" value="Acyl-CoA_dh_1"/>
    <property type="match status" value="1"/>
</dbReference>
<accession>F3L1W0</accession>
<keyword evidence="4 6" id="KW-0274">FAD</keyword>
<evidence type="ECO:0000256" key="1">
    <source>
        <dbReference type="ARBA" id="ARBA00001974"/>
    </source>
</evidence>
<dbReference type="Gene3D" id="1.10.540.10">
    <property type="entry name" value="Acyl-CoA dehydrogenase/oxidase, N-terminal domain"/>
    <property type="match status" value="1"/>
</dbReference>
<dbReference type="EMBL" id="AEIG01000037">
    <property type="protein sequence ID" value="EGG29638.1"/>
    <property type="molecule type" value="Genomic_DNA"/>
</dbReference>
<dbReference type="Gene3D" id="2.40.110.10">
    <property type="entry name" value="Butyryl-CoA Dehydrogenase, subunit A, domain 2"/>
    <property type="match status" value="1"/>
</dbReference>
<dbReference type="GO" id="GO:0050660">
    <property type="term" value="F:flavin adenine dinucleotide binding"/>
    <property type="evidence" value="ECO:0007669"/>
    <property type="project" value="InterPro"/>
</dbReference>
<dbReference type="PANTHER" id="PTHR43292:SF3">
    <property type="entry name" value="ACYL-COA DEHYDROGENASE FADE29"/>
    <property type="match status" value="1"/>
</dbReference>
<keyword evidence="8" id="KW-1185">Reference proteome</keyword>
<dbReference type="InterPro" id="IPR009075">
    <property type="entry name" value="AcylCo_DH/oxidase_C"/>
</dbReference>
<dbReference type="eggNOG" id="COG1960">
    <property type="taxonomic scope" value="Bacteria"/>
</dbReference>
<dbReference type="Pfam" id="PF02770">
    <property type="entry name" value="Acyl-CoA_dh_M"/>
    <property type="match status" value="1"/>
</dbReference>
<comment type="caution">
    <text evidence="7">The sequence shown here is derived from an EMBL/GenBank/DDBJ whole genome shotgun (WGS) entry which is preliminary data.</text>
</comment>
<evidence type="ECO:0000256" key="3">
    <source>
        <dbReference type="ARBA" id="ARBA00022630"/>
    </source>
</evidence>
<dbReference type="InterPro" id="IPR006091">
    <property type="entry name" value="Acyl-CoA_Oxase/DH_mid-dom"/>
</dbReference>
<evidence type="ECO:0000256" key="2">
    <source>
        <dbReference type="ARBA" id="ARBA00009347"/>
    </source>
</evidence>
<dbReference type="RefSeq" id="WP_009575747.1">
    <property type="nucleotide sequence ID" value="NZ_AEIG01000037.1"/>
</dbReference>